<comment type="caution">
    <text evidence="9">The sequence shown here is derived from an EMBL/GenBank/DDBJ whole genome shotgun (WGS) entry which is preliminary data.</text>
</comment>
<comment type="similarity">
    <text evidence="1 4 7">Belongs to the tRNA pseudouridine synthase TruA family.</text>
</comment>
<comment type="function">
    <text evidence="4">Formation of pseudouridine at positions 38, 39 and 40 in the anticodon stem and loop of transfer RNAs.</text>
</comment>
<dbReference type="SUPFAM" id="SSF55120">
    <property type="entry name" value="Pseudouridine synthase"/>
    <property type="match status" value="1"/>
</dbReference>
<keyword evidence="2 4" id="KW-0819">tRNA processing</keyword>
<gene>
    <name evidence="4" type="primary">truA</name>
    <name evidence="9" type="ORF">BD935_01785</name>
</gene>
<dbReference type="PANTHER" id="PTHR11142:SF0">
    <property type="entry name" value="TRNA PSEUDOURIDINE SYNTHASE-LIKE 1"/>
    <property type="match status" value="1"/>
</dbReference>
<dbReference type="InterPro" id="IPR020103">
    <property type="entry name" value="PsdUridine_synth_cat_dom_sf"/>
</dbReference>
<protein>
    <recommendedName>
        <fullName evidence="4">tRNA pseudouridine synthase A</fullName>
        <ecNumber evidence="4">5.4.99.12</ecNumber>
    </recommendedName>
    <alternativeName>
        <fullName evidence="4">tRNA pseudouridine(38-40) synthase</fullName>
    </alternativeName>
    <alternativeName>
        <fullName evidence="4">tRNA pseudouridylate synthase I</fullName>
    </alternativeName>
    <alternativeName>
        <fullName evidence="4">tRNA-uridine isomerase I</fullName>
    </alternativeName>
</protein>
<dbReference type="InterPro" id="IPR001406">
    <property type="entry name" value="PsdUridine_synth_TruA"/>
</dbReference>
<name>A0A1J5TC79_9ARCH</name>
<dbReference type="EMBL" id="MIZA01000020">
    <property type="protein sequence ID" value="OIR18514.1"/>
    <property type="molecule type" value="Genomic_DNA"/>
</dbReference>
<evidence type="ECO:0000256" key="3">
    <source>
        <dbReference type="ARBA" id="ARBA00023235"/>
    </source>
</evidence>
<dbReference type="STRING" id="1888995.BD935_01785"/>
<dbReference type="InterPro" id="IPR020095">
    <property type="entry name" value="PsdUridine_synth_TruA_C"/>
</dbReference>
<dbReference type="InterPro" id="IPR020097">
    <property type="entry name" value="PsdUridine_synth_TruA_a/b_dom"/>
</dbReference>
<feature type="domain" description="Pseudouridine synthase I TruA alpha/beta" evidence="8">
    <location>
        <begin position="124"/>
        <end position="225"/>
    </location>
</feature>
<proteinExistence type="inferred from homology"/>
<dbReference type="EC" id="5.4.99.12" evidence="4"/>
<dbReference type="GO" id="GO:0031119">
    <property type="term" value="P:tRNA pseudouridine synthesis"/>
    <property type="evidence" value="ECO:0007669"/>
    <property type="project" value="UniProtKB-UniRule"/>
</dbReference>
<dbReference type="NCBIfam" id="TIGR00071">
    <property type="entry name" value="hisT_truA"/>
    <property type="match status" value="1"/>
</dbReference>
<comment type="catalytic activity">
    <reaction evidence="4 7">
        <text>uridine(38/39/40) in tRNA = pseudouridine(38/39/40) in tRNA</text>
        <dbReference type="Rhea" id="RHEA:22376"/>
        <dbReference type="Rhea" id="RHEA-COMP:10085"/>
        <dbReference type="Rhea" id="RHEA-COMP:10087"/>
        <dbReference type="ChEBI" id="CHEBI:65314"/>
        <dbReference type="ChEBI" id="CHEBI:65315"/>
        <dbReference type="EC" id="5.4.99.12"/>
    </reaction>
</comment>
<organism evidence="9 10">
    <name type="scientific">Marine Group III euryarchaeote CG-Epi1</name>
    <dbReference type="NCBI Taxonomy" id="1888995"/>
    <lineage>
        <taxon>Archaea</taxon>
        <taxon>Methanobacteriati</taxon>
        <taxon>Thermoplasmatota</taxon>
        <taxon>Thermoplasmata</taxon>
        <taxon>Candidatus Thermoprofundales</taxon>
    </lineage>
</organism>
<dbReference type="AlphaFoldDB" id="A0A1J5TC79"/>
<dbReference type="Proteomes" id="UP000183080">
    <property type="component" value="Unassembled WGS sequence"/>
</dbReference>
<evidence type="ECO:0000256" key="5">
    <source>
        <dbReference type="PIRSR" id="PIRSR001430-1"/>
    </source>
</evidence>
<evidence type="ECO:0000256" key="1">
    <source>
        <dbReference type="ARBA" id="ARBA00009375"/>
    </source>
</evidence>
<evidence type="ECO:0000256" key="7">
    <source>
        <dbReference type="RuleBase" id="RU003792"/>
    </source>
</evidence>
<feature type="active site" description="Nucleophile" evidence="4 5">
    <location>
        <position position="52"/>
    </location>
</feature>
<evidence type="ECO:0000256" key="2">
    <source>
        <dbReference type="ARBA" id="ARBA00022694"/>
    </source>
</evidence>
<keyword evidence="3 4" id="KW-0413">Isomerase</keyword>
<evidence type="ECO:0000313" key="9">
    <source>
        <dbReference type="EMBL" id="OIR18514.1"/>
    </source>
</evidence>
<evidence type="ECO:0000313" key="10">
    <source>
        <dbReference type="Proteomes" id="UP000183080"/>
    </source>
</evidence>
<sequence length="256" mass="29677">MSKFANLFRIAYHGGDFHGSQVQPDVVTVEGVVKNILKNLGASSPLFASRTDKGVNATCNIITTTSNKKCKEYVGDFIERLEEYPIWITGFSDVEIDFNPRIAIEREYRYYVFNEKNKVLFNEAMQLFVGKHDFKNFARILDTDIVDTRRTVKRIDVTSKGEVIMCEIRGLSFLWHQVRKMIGAASDVTNGRKNLTDIKKGLNGHKVDFTMAKAEFLTLSNIKYDNIEIEKVRNERNMRIKYELSKNDNFFWKEFL</sequence>
<dbReference type="GO" id="GO:0160147">
    <property type="term" value="F:tRNA pseudouridine(38-40) synthase activity"/>
    <property type="evidence" value="ECO:0007669"/>
    <property type="project" value="UniProtKB-EC"/>
</dbReference>
<evidence type="ECO:0000259" key="8">
    <source>
        <dbReference type="Pfam" id="PF01416"/>
    </source>
</evidence>
<dbReference type="PIRSF" id="PIRSF001430">
    <property type="entry name" value="tRNA_psdUrid_synth"/>
    <property type="match status" value="1"/>
</dbReference>
<dbReference type="Pfam" id="PF01416">
    <property type="entry name" value="PseudoU_synth_1"/>
    <property type="match status" value="1"/>
</dbReference>
<dbReference type="PANTHER" id="PTHR11142">
    <property type="entry name" value="PSEUDOURIDYLATE SYNTHASE"/>
    <property type="match status" value="1"/>
</dbReference>
<feature type="binding site" evidence="4 6">
    <location>
        <position position="108"/>
    </location>
    <ligand>
        <name>substrate</name>
    </ligand>
</feature>
<comment type="caution">
    <text evidence="4">Lacks conserved residue(s) required for the propagation of feature annotation.</text>
</comment>
<dbReference type="InterPro" id="IPR020094">
    <property type="entry name" value="TruA/RsuA/RluB/E/F_N"/>
</dbReference>
<evidence type="ECO:0000256" key="4">
    <source>
        <dbReference type="HAMAP-Rule" id="MF_00171"/>
    </source>
</evidence>
<accession>A0A1J5TC79</accession>
<evidence type="ECO:0000256" key="6">
    <source>
        <dbReference type="PIRSR" id="PIRSR001430-2"/>
    </source>
</evidence>
<dbReference type="Gene3D" id="3.30.70.660">
    <property type="entry name" value="Pseudouridine synthase I, catalytic domain, C-terminal subdomain"/>
    <property type="match status" value="1"/>
</dbReference>
<dbReference type="Gene3D" id="3.30.70.580">
    <property type="entry name" value="Pseudouridine synthase I, catalytic domain, N-terminal subdomain"/>
    <property type="match status" value="1"/>
</dbReference>
<dbReference type="HAMAP" id="MF_00171">
    <property type="entry name" value="TruA"/>
    <property type="match status" value="1"/>
</dbReference>
<reference evidence="9 10" key="1">
    <citation type="submission" date="2016-08" db="EMBL/GenBank/DDBJ databases">
        <title>New Insights into Marine Group III Euryarchaeota, from dark to light.</title>
        <authorList>
            <person name="Haro-Moreno J.M."/>
            <person name="Rodriguez-Valera F."/>
            <person name="Lopez-Garcia P."/>
            <person name="Moreira D."/>
            <person name="Martin-Cuadrado A.B."/>
        </authorList>
    </citation>
    <scope>NUCLEOTIDE SEQUENCE [LARGE SCALE GENOMIC DNA]</scope>
    <source>
        <strain evidence="9">CG-Epi1</strain>
    </source>
</reference>
<dbReference type="GO" id="GO:0003723">
    <property type="term" value="F:RNA binding"/>
    <property type="evidence" value="ECO:0007669"/>
    <property type="project" value="InterPro"/>
</dbReference>